<gene>
    <name evidence="7" type="primary">tetA</name>
    <name evidence="7" type="ORF">BGCPKDLD_4885</name>
</gene>
<evidence type="ECO:0000313" key="8">
    <source>
        <dbReference type="Proteomes" id="UP001055093"/>
    </source>
</evidence>
<dbReference type="InterPro" id="IPR020846">
    <property type="entry name" value="MFS_dom"/>
</dbReference>
<accession>A0ABQ4V105</accession>
<evidence type="ECO:0000313" key="7">
    <source>
        <dbReference type="EMBL" id="GJE78270.1"/>
    </source>
</evidence>
<feature type="transmembrane region" description="Helical" evidence="5">
    <location>
        <begin position="303"/>
        <end position="325"/>
    </location>
</feature>
<feature type="transmembrane region" description="Helical" evidence="5">
    <location>
        <begin position="279"/>
        <end position="297"/>
    </location>
</feature>
<dbReference type="Proteomes" id="UP001055093">
    <property type="component" value="Unassembled WGS sequence"/>
</dbReference>
<feature type="transmembrane region" description="Helical" evidence="5">
    <location>
        <begin position="141"/>
        <end position="163"/>
    </location>
</feature>
<feature type="transmembrane region" description="Helical" evidence="5">
    <location>
        <begin position="210"/>
        <end position="229"/>
    </location>
</feature>
<comment type="subcellular location">
    <subcellularLocation>
        <location evidence="1">Membrane</location>
        <topology evidence="1">Multi-pass membrane protein</topology>
    </subcellularLocation>
</comment>
<dbReference type="PRINTS" id="PR01035">
    <property type="entry name" value="TCRTETA"/>
</dbReference>
<evidence type="ECO:0000256" key="2">
    <source>
        <dbReference type="ARBA" id="ARBA00022692"/>
    </source>
</evidence>
<dbReference type="PANTHER" id="PTHR23546:SF1">
    <property type="entry name" value="MEMBRANE PROTEIN"/>
    <property type="match status" value="1"/>
</dbReference>
<feature type="transmembrane region" description="Helical" evidence="5">
    <location>
        <begin position="337"/>
        <end position="360"/>
    </location>
</feature>
<evidence type="ECO:0000256" key="1">
    <source>
        <dbReference type="ARBA" id="ARBA00004141"/>
    </source>
</evidence>
<dbReference type="SUPFAM" id="SSF103473">
    <property type="entry name" value="MFS general substrate transporter"/>
    <property type="match status" value="1"/>
</dbReference>
<feature type="transmembrane region" description="Helical" evidence="5">
    <location>
        <begin position="249"/>
        <end position="267"/>
    </location>
</feature>
<keyword evidence="2 5" id="KW-0812">Transmembrane</keyword>
<feature type="transmembrane region" description="Helical" evidence="5">
    <location>
        <begin position="102"/>
        <end position="120"/>
    </location>
</feature>
<dbReference type="InterPro" id="IPR011701">
    <property type="entry name" value="MFS"/>
</dbReference>
<feature type="transmembrane region" description="Helical" evidence="5">
    <location>
        <begin position="39"/>
        <end position="58"/>
    </location>
</feature>
<feature type="transmembrane region" description="Helical" evidence="5">
    <location>
        <begin position="366"/>
        <end position="386"/>
    </location>
</feature>
<dbReference type="InterPro" id="IPR036259">
    <property type="entry name" value="MFS_trans_sf"/>
</dbReference>
<name>A0ABQ4V105_9HYPH</name>
<evidence type="ECO:0000256" key="4">
    <source>
        <dbReference type="ARBA" id="ARBA00023136"/>
    </source>
</evidence>
<sequence>MRRAKPILFLGIFICYLGMMVILPIVSPLVRQLGLSESQGGWMISIGAATMVLASARWGRLSDKIGRRPVILAGFAGLAASYAAYTACVMLGLAGALAGTTLLAALILGRALIGVFIPAVPTASQAYMADVTDEAGRSAGMALVSAANGMALILGPAIGGVLLLGGLLWPLYAATMLPLMGLGAMLLVLRSTRPKSMAAQEPLRPWHADLWPWLLVGLGAMTVIVTLQINAGFYLQDRLGLSALETGRTLAMALTITGLVLLLVQVVQVKLLRWQAGRMVTVGIPVFAAGILILLMTMSLWSYYVAFALIGLGAGLVLPGFMSGASLAVPGTLQGSVAGLVSAVQGGGAIIAPALTTSLYEYDPALPFWFVFAILAVLQILCAVALPKRPVTRR</sequence>
<reference evidence="7" key="1">
    <citation type="journal article" date="2021" name="Front. Microbiol.">
        <title>Comprehensive Comparative Genomics and Phenotyping of Methylobacterium Species.</title>
        <authorList>
            <person name="Alessa O."/>
            <person name="Ogura Y."/>
            <person name="Fujitani Y."/>
            <person name="Takami H."/>
            <person name="Hayashi T."/>
            <person name="Sahin N."/>
            <person name="Tani A."/>
        </authorList>
    </citation>
    <scope>NUCLEOTIDE SEQUENCE</scope>
    <source>
        <strain evidence="7">DSM 14458</strain>
    </source>
</reference>
<evidence type="ECO:0000256" key="5">
    <source>
        <dbReference type="SAM" id="Phobius"/>
    </source>
</evidence>
<feature type="transmembrane region" description="Helical" evidence="5">
    <location>
        <begin position="169"/>
        <end position="189"/>
    </location>
</feature>
<comment type="caution">
    <text evidence="7">The sequence shown here is derived from an EMBL/GenBank/DDBJ whole genome shotgun (WGS) entry which is preliminary data.</text>
</comment>
<proteinExistence type="predicted"/>
<feature type="domain" description="Major facilitator superfamily (MFS) profile" evidence="6">
    <location>
        <begin position="4"/>
        <end position="391"/>
    </location>
</feature>
<dbReference type="EMBL" id="BPRE01000022">
    <property type="protein sequence ID" value="GJE78270.1"/>
    <property type="molecule type" value="Genomic_DNA"/>
</dbReference>
<reference evidence="7" key="2">
    <citation type="submission" date="2021-08" db="EMBL/GenBank/DDBJ databases">
        <authorList>
            <person name="Tani A."/>
            <person name="Ola A."/>
            <person name="Ogura Y."/>
            <person name="Katsura K."/>
            <person name="Hayashi T."/>
        </authorList>
    </citation>
    <scope>NUCLEOTIDE SEQUENCE</scope>
    <source>
        <strain evidence="7">DSM 14458</strain>
    </source>
</reference>
<dbReference type="Gene3D" id="1.20.1250.20">
    <property type="entry name" value="MFS general substrate transporter like domains"/>
    <property type="match status" value="1"/>
</dbReference>
<evidence type="ECO:0000259" key="6">
    <source>
        <dbReference type="PROSITE" id="PS50850"/>
    </source>
</evidence>
<dbReference type="RefSeq" id="WP_171015480.1">
    <property type="nucleotide sequence ID" value="NZ_BPRE01000022.1"/>
</dbReference>
<keyword evidence="8" id="KW-1185">Reference proteome</keyword>
<protein>
    <submittedName>
        <fullName evidence="7">Tetracycline resistance protein, class C</fullName>
    </submittedName>
</protein>
<organism evidence="7 8">
    <name type="scientific">Methylorubrum suomiense</name>
    <dbReference type="NCBI Taxonomy" id="144191"/>
    <lineage>
        <taxon>Bacteria</taxon>
        <taxon>Pseudomonadati</taxon>
        <taxon>Pseudomonadota</taxon>
        <taxon>Alphaproteobacteria</taxon>
        <taxon>Hyphomicrobiales</taxon>
        <taxon>Methylobacteriaceae</taxon>
        <taxon>Methylorubrum</taxon>
    </lineage>
</organism>
<feature type="transmembrane region" description="Helical" evidence="5">
    <location>
        <begin position="7"/>
        <end position="27"/>
    </location>
</feature>
<dbReference type="PROSITE" id="PS50850">
    <property type="entry name" value="MFS"/>
    <property type="match status" value="1"/>
</dbReference>
<dbReference type="PANTHER" id="PTHR23546">
    <property type="entry name" value="TRANSPORT PROTEIN"/>
    <property type="match status" value="1"/>
</dbReference>
<dbReference type="Pfam" id="PF07690">
    <property type="entry name" value="MFS_1"/>
    <property type="match status" value="1"/>
</dbReference>
<evidence type="ECO:0000256" key="3">
    <source>
        <dbReference type="ARBA" id="ARBA00022989"/>
    </source>
</evidence>
<keyword evidence="4 5" id="KW-0472">Membrane</keyword>
<dbReference type="InterPro" id="IPR001958">
    <property type="entry name" value="Tet-R_TetA/multi-R_MdtG-like"/>
</dbReference>
<keyword evidence="3 5" id="KW-1133">Transmembrane helix</keyword>
<feature type="transmembrane region" description="Helical" evidence="5">
    <location>
        <begin position="70"/>
        <end position="96"/>
    </location>
</feature>